<sequence>MLPSRFPLHRQHPGVDCPSGDRLRLCETRRLCGFADSDQPGEAHWASECAVPFRSPTSESRSGVPEPAPGLPVSGHFVVRALDNVVRIQPAFHRRLQPHVLAKSLCGESPPLERIARSPVGIGPGPLDATASAAKRTNEQWVPTRGFARLMPILRAATRTSAPTAAGWNFV</sequence>
<dbReference type="InParanoid" id="A0A6C2YIC7"/>
<dbReference type="EMBL" id="LR586016">
    <property type="protein sequence ID" value="VIP00825.1"/>
    <property type="molecule type" value="Genomic_DNA"/>
</dbReference>
<gene>
    <name evidence="1" type="ORF">GMBLW1_31350</name>
</gene>
<dbReference type="Proteomes" id="UP000464378">
    <property type="component" value="Chromosome"/>
</dbReference>
<accession>A0A6C2YIC7</accession>
<dbReference type="KEGG" id="tim:GMBLW1_31350"/>
<proteinExistence type="predicted"/>
<dbReference type="EMBL" id="LR593887">
    <property type="protein sequence ID" value="VTR97068.1"/>
    <property type="molecule type" value="Genomic_DNA"/>
</dbReference>
<evidence type="ECO:0000313" key="2">
    <source>
        <dbReference type="Proteomes" id="UP000464378"/>
    </source>
</evidence>
<name>A0A6C2YIC7_9BACT</name>
<keyword evidence="2" id="KW-1185">Reference proteome</keyword>
<dbReference type="AlphaFoldDB" id="A0A6C2YIC7"/>
<evidence type="ECO:0000313" key="1">
    <source>
        <dbReference type="EMBL" id="VIP00825.1"/>
    </source>
</evidence>
<reference evidence="1" key="1">
    <citation type="submission" date="2019-04" db="EMBL/GenBank/DDBJ databases">
        <authorList>
            <consortium name="Science for Life Laboratories"/>
        </authorList>
    </citation>
    <scope>NUCLEOTIDE SEQUENCE</scope>
    <source>
        <strain evidence="1">MBLW1</strain>
    </source>
</reference>
<protein>
    <submittedName>
        <fullName evidence="1">Uncharacterized protein</fullName>
    </submittedName>
</protein>
<organism evidence="1">
    <name type="scientific">Tuwongella immobilis</name>
    <dbReference type="NCBI Taxonomy" id="692036"/>
    <lineage>
        <taxon>Bacteria</taxon>
        <taxon>Pseudomonadati</taxon>
        <taxon>Planctomycetota</taxon>
        <taxon>Planctomycetia</taxon>
        <taxon>Gemmatales</taxon>
        <taxon>Gemmataceae</taxon>
        <taxon>Tuwongella</taxon>
    </lineage>
</organism>